<dbReference type="AlphaFoldDB" id="A0A9Q3DLJ6"/>
<dbReference type="EMBL" id="AVOT02017093">
    <property type="protein sequence ID" value="MBW0502948.1"/>
    <property type="molecule type" value="Genomic_DNA"/>
</dbReference>
<dbReference type="Pfam" id="PF14223">
    <property type="entry name" value="Retrotran_gag_2"/>
    <property type="match status" value="1"/>
</dbReference>
<protein>
    <submittedName>
        <fullName evidence="1">Uncharacterized protein</fullName>
    </submittedName>
</protein>
<sequence length="168" mass="19404">MDKLESNQKIVLKAGNYVTWVTAIEAELQHIGCWKFVDGTNSVVTEEKREKSYCLIMRHLDESIVAFVGNKITQEEKGDGRELWRMLKDKFVGSGVQAQGIALDKFLELKFRNLDQWIEDLRTTTRQMTLTGTDLNNVLFSRLAIRTLPNKYESLIRILTYGNQYPTI</sequence>
<comment type="caution">
    <text evidence="1">The sequence shown here is derived from an EMBL/GenBank/DDBJ whole genome shotgun (WGS) entry which is preliminary data.</text>
</comment>
<dbReference type="OrthoDB" id="2783063at2759"/>
<accession>A0A9Q3DLJ6</accession>
<name>A0A9Q3DLJ6_9BASI</name>
<organism evidence="1 2">
    <name type="scientific">Austropuccinia psidii MF-1</name>
    <dbReference type="NCBI Taxonomy" id="1389203"/>
    <lineage>
        <taxon>Eukaryota</taxon>
        <taxon>Fungi</taxon>
        <taxon>Dikarya</taxon>
        <taxon>Basidiomycota</taxon>
        <taxon>Pucciniomycotina</taxon>
        <taxon>Pucciniomycetes</taxon>
        <taxon>Pucciniales</taxon>
        <taxon>Sphaerophragmiaceae</taxon>
        <taxon>Austropuccinia</taxon>
    </lineage>
</organism>
<evidence type="ECO:0000313" key="2">
    <source>
        <dbReference type="Proteomes" id="UP000765509"/>
    </source>
</evidence>
<reference evidence="1" key="1">
    <citation type="submission" date="2021-03" db="EMBL/GenBank/DDBJ databases">
        <title>Draft genome sequence of rust myrtle Austropuccinia psidii MF-1, a brazilian biotype.</title>
        <authorList>
            <person name="Quecine M.C."/>
            <person name="Pachon D.M.R."/>
            <person name="Bonatelli M.L."/>
            <person name="Correr F.H."/>
            <person name="Franceschini L.M."/>
            <person name="Leite T.F."/>
            <person name="Margarido G.R.A."/>
            <person name="Almeida C.A."/>
            <person name="Ferrarezi J.A."/>
            <person name="Labate C.A."/>
        </authorList>
    </citation>
    <scope>NUCLEOTIDE SEQUENCE</scope>
    <source>
        <strain evidence="1">MF-1</strain>
    </source>
</reference>
<proteinExistence type="predicted"/>
<dbReference type="Proteomes" id="UP000765509">
    <property type="component" value="Unassembled WGS sequence"/>
</dbReference>
<gene>
    <name evidence="1" type="ORF">O181_042663</name>
</gene>
<evidence type="ECO:0000313" key="1">
    <source>
        <dbReference type="EMBL" id="MBW0502948.1"/>
    </source>
</evidence>
<keyword evidence="2" id="KW-1185">Reference proteome</keyword>